<keyword evidence="3" id="KW-0808">Transferase</keyword>
<feature type="region of interest" description="Disordered" evidence="1">
    <location>
        <begin position="1"/>
        <end position="24"/>
    </location>
</feature>
<dbReference type="InterPro" id="IPR051052">
    <property type="entry name" value="Diverse_substrate_MTase"/>
</dbReference>
<dbReference type="GO" id="GO:0032259">
    <property type="term" value="P:methylation"/>
    <property type="evidence" value="ECO:0007669"/>
    <property type="project" value="UniProtKB-KW"/>
</dbReference>
<dbReference type="Gene3D" id="3.40.50.150">
    <property type="entry name" value="Vaccinia Virus protein VP39"/>
    <property type="match status" value="1"/>
</dbReference>
<dbReference type="InterPro" id="IPR029063">
    <property type="entry name" value="SAM-dependent_MTases_sf"/>
</dbReference>
<dbReference type="EMBL" id="ML977169">
    <property type="protein sequence ID" value="KAF1984302.1"/>
    <property type="molecule type" value="Genomic_DNA"/>
</dbReference>
<dbReference type="Proteomes" id="UP000800041">
    <property type="component" value="Unassembled WGS sequence"/>
</dbReference>
<evidence type="ECO:0000313" key="4">
    <source>
        <dbReference type="Proteomes" id="UP000800041"/>
    </source>
</evidence>
<dbReference type="Pfam" id="PF08241">
    <property type="entry name" value="Methyltransf_11"/>
    <property type="match status" value="1"/>
</dbReference>
<dbReference type="AlphaFoldDB" id="A0A6G1GU16"/>
<dbReference type="PANTHER" id="PTHR44942:SF10">
    <property type="entry name" value="METHYLTRANSFERASE TYPE 11 DOMAIN-CONTAINING PROTEIN"/>
    <property type="match status" value="1"/>
</dbReference>
<evidence type="ECO:0000259" key="2">
    <source>
        <dbReference type="Pfam" id="PF08241"/>
    </source>
</evidence>
<evidence type="ECO:0000313" key="3">
    <source>
        <dbReference type="EMBL" id="KAF1984302.1"/>
    </source>
</evidence>
<keyword evidence="4" id="KW-1185">Reference proteome</keyword>
<organism evidence="3 4">
    <name type="scientific">Aulographum hederae CBS 113979</name>
    <dbReference type="NCBI Taxonomy" id="1176131"/>
    <lineage>
        <taxon>Eukaryota</taxon>
        <taxon>Fungi</taxon>
        <taxon>Dikarya</taxon>
        <taxon>Ascomycota</taxon>
        <taxon>Pezizomycotina</taxon>
        <taxon>Dothideomycetes</taxon>
        <taxon>Pleosporomycetidae</taxon>
        <taxon>Aulographales</taxon>
        <taxon>Aulographaceae</taxon>
    </lineage>
</organism>
<reference evidence="3" key="1">
    <citation type="journal article" date="2020" name="Stud. Mycol.">
        <title>101 Dothideomycetes genomes: a test case for predicting lifestyles and emergence of pathogens.</title>
        <authorList>
            <person name="Haridas S."/>
            <person name="Albert R."/>
            <person name="Binder M."/>
            <person name="Bloem J."/>
            <person name="Labutti K."/>
            <person name="Salamov A."/>
            <person name="Andreopoulos B."/>
            <person name="Baker S."/>
            <person name="Barry K."/>
            <person name="Bills G."/>
            <person name="Bluhm B."/>
            <person name="Cannon C."/>
            <person name="Castanera R."/>
            <person name="Culley D."/>
            <person name="Daum C."/>
            <person name="Ezra D."/>
            <person name="Gonzalez J."/>
            <person name="Henrissat B."/>
            <person name="Kuo A."/>
            <person name="Liang C."/>
            <person name="Lipzen A."/>
            <person name="Lutzoni F."/>
            <person name="Magnuson J."/>
            <person name="Mondo S."/>
            <person name="Nolan M."/>
            <person name="Ohm R."/>
            <person name="Pangilinan J."/>
            <person name="Park H.-J."/>
            <person name="Ramirez L."/>
            <person name="Alfaro M."/>
            <person name="Sun H."/>
            <person name="Tritt A."/>
            <person name="Yoshinaga Y."/>
            <person name="Zwiers L.-H."/>
            <person name="Turgeon B."/>
            <person name="Goodwin S."/>
            <person name="Spatafora J."/>
            <person name="Crous P."/>
            <person name="Grigoriev I."/>
        </authorList>
    </citation>
    <scope>NUCLEOTIDE SEQUENCE</scope>
    <source>
        <strain evidence="3">CBS 113979</strain>
    </source>
</reference>
<accession>A0A6G1GU16</accession>
<protein>
    <submittedName>
        <fullName evidence="3">S-adenosyl-L-methionine-dependent methyltransferase</fullName>
    </submittedName>
</protein>
<feature type="compositionally biased region" description="Polar residues" evidence="1">
    <location>
        <begin position="11"/>
        <end position="23"/>
    </location>
</feature>
<sequence length="315" mass="34312">MATPTPKEKTFTSFTPAQGSNYARNRPGYHPNLFKTILTHHTSTGGALTTLLDVGCGPGSATFALAPSFTSATGIDPSEGMITTARTLSPSAENTSSTPPIRFEVSSAEDLGAHLDPPIADASVDLITAATAAHWFDMAGFYAAAARVLKPDGTIALWSTGRTRMDPSLPNGEAIQAAIDEIEDRELGPFMEQGNLLTRNNYVGLGLPWTVEPPVEQFLEKDFVRKDYAPETSEEEFFMGGSMEVNLDTFEKIIGTMSPVQRWREAHKEDVGTKRDVVKMMRSTMERLLHEAGVEEGKEVVRGSLRGVLLMFKKI</sequence>
<dbReference type="CDD" id="cd02440">
    <property type="entry name" value="AdoMet_MTases"/>
    <property type="match status" value="1"/>
</dbReference>
<dbReference type="OrthoDB" id="10027013at2759"/>
<gene>
    <name evidence="3" type="ORF">K402DRAFT_148681</name>
</gene>
<dbReference type="InterPro" id="IPR013216">
    <property type="entry name" value="Methyltransf_11"/>
</dbReference>
<feature type="compositionally biased region" description="Basic and acidic residues" evidence="1">
    <location>
        <begin position="1"/>
        <end position="10"/>
    </location>
</feature>
<proteinExistence type="predicted"/>
<keyword evidence="3" id="KW-0489">Methyltransferase</keyword>
<dbReference type="GO" id="GO:0008757">
    <property type="term" value="F:S-adenosylmethionine-dependent methyltransferase activity"/>
    <property type="evidence" value="ECO:0007669"/>
    <property type="project" value="InterPro"/>
</dbReference>
<dbReference type="PANTHER" id="PTHR44942">
    <property type="entry name" value="METHYLTRANSF_11 DOMAIN-CONTAINING PROTEIN"/>
    <property type="match status" value="1"/>
</dbReference>
<dbReference type="SUPFAM" id="SSF53335">
    <property type="entry name" value="S-adenosyl-L-methionine-dependent methyltransferases"/>
    <property type="match status" value="1"/>
</dbReference>
<name>A0A6G1GU16_9PEZI</name>
<evidence type="ECO:0000256" key="1">
    <source>
        <dbReference type="SAM" id="MobiDB-lite"/>
    </source>
</evidence>
<feature type="domain" description="Methyltransferase type 11" evidence="2">
    <location>
        <begin position="52"/>
        <end position="156"/>
    </location>
</feature>